<keyword evidence="2" id="KW-1185">Reference proteome</keyword>
<dbReference type="Proteomes" id="UP000662314">
    <property type="component" value="Unassembled WGS sequence"/>
</dbReference>
<evidence type="ECO:0000313" key="1">
    <source>
        <dbReference type="EMBL" id="MBH8571711.1"/>
    </source>
</evidence>
<reference evidence="1 2" key="1">
    <citation type="journal article" date="2021" name="Int. J. Syst. Evol. Microbiol.">
        <title>Amazonocrinis nigriterrae gen. nov., sp. nov., Atlanticothrix silvestris gen. nov., sp. nov. and Dendronalium phyllosphericum gen. nov., sp. nov., nostocacean cyanobacteria from Brazilian environments.</title>
        <authorList>
            <person name="Alvarenga D.O."/>
            <person name="Andreote A.P.D."/>
            <person name="Branco L.H.Z."/>
            <person name="Delbaje E."/>
            <person name="Cruz R.B."/>
            <person name="Varani A.M."/>
            <person name="Fiore M.F."/>
        </authorList>
    </citation>
    <scope>NUCLEOTIDE SEQUENCE [LARGE SCALE GENOMIC DNA]</scope>
    <source>
        <strain evidence="1 2">CENA369</strain>
    </source>
</reference>
<evidence type="ECO:0000313" key="2">
    <source>
        <dbReference type="Proteomes" id="UP000662314"/>
    </source>
</evidence>
<proteinExistence type="predicted"/>
<dbReference type="RefSeq" id="WP_214430546.1">
    <property type="nucleotide sequence ID" value="NZ_CAWPUQ010000110.1"/>
</dbReference>
<organism evidence="1 2">
    <name type="scientific">Dendronalium phyllosphericum CENA369</name>
    <dbReference type="NCBI Taxonomy" id="1725256"/>
    <lineage>
        <taxon>Bacteria</taxon>
        <taxon>Bacillati</taxon>
        <taxon>Cyanobacteriota</taxon>
        <taxon>Cyanophyceae</taxon>
        <taxon>Nostocales</taxon>
        <taxon>Nostocaceae</taxon>
        <taxon>Dendronalium</taxon>
        <taxon>Dendronalium phyllosphericum</taxon>
    </lineage>
</organism>
<name>A0A8J7HWZ0_9NOST</name>
<protein>
    <submittedName>
        <fullName evidence="1">Uncharacterized protein</fullName>
    </submittedName>
</protein>
<gene>
    <name evidence="1" type="ORF">I8752_01440</name>
</gene>
<comment type="caution">
    <text evidence="1">The sequence shown here is derived from an EMBL/GenBank/DDBJ whole genome shotgun (WGS) entry which is preliminary data.</text>
</comment>
<dbReference type="AlphaFoldDB" id="A0A8J7HWZ0"/>
<accession>A0A8J7HWZ0</accession>
<sequence>MWDDFGIYINHNPRFSVSPRPRVSLNHPLIQQRPLNYGPAAPLDEQTISRLQAQGIAGDRIFIKANMLQTKS</sequence>
<dbReference type="EMBL" id="JAECZA010000002">
    <property type="protein sequence ID" value="MBH8571711.1"/>
    <property type="molecule type" value="Genomic_DNA"/>
</dbReference>